<dbReference type="GO" id="GO:0031071">
    <property type="term" value="F:cysteine desulfurase activity"/>
    <property type="evidence" value="ECO:0007669"/>
    <property type="project" value="UniProtKB-EC"/>
</dbReference>
<gene>
    <name evidence="12" type="ORF">SAMN04488053_101906</name>
</gene>
<keyword evidence="7" id="KW-0408">Iron</keyword>
<dbReference type="EC" id="2.8.1.7" evidence="3"/>
<dbReference type="AlphaFoldDB" id="A0A1H0BJY3"/>
<dbReference type="InterPro" id="IPR015421">
    <property type="entry name" value="PyrdxlP-dep_Trfase_major"/>
</dbReference>
<dbReference type="PIRSF" id="PIRSF005572">
    <property type="entry name" value="NifS"/>
    <property type="match status" value="1"/>
</dbReference>
<dbReference type="GO" id="GO:0051536">
    <property type="term" value="F:iron-sulfur cluster binding"/>
    <property type="evidence" value="ECO:0007669"/>
    <property type="project" value="UniProtKB-KW"/>
</dbReference>
<dbReference type="PROSITE" id="PS00595">
    <property type="entry name" value="AA_TRANSFER_CLASS_5"/>
    <property type="match status" value="1"/>
</dbReference>
<dbReference type="InterPro" id="IPR015424">
    <property type="entry name" value="PyrdxlP-dep_Trfase"/>
</dbReference>
<dbReference type="PANTHER" id="PTHR11601:SF34">
    <property type="entry name" value="CYSTEINE DESULFURASE"/>
    <property type="match status" value="1"/>
</dbReference>
<proteinExistence type="inferred from homology"/>
<dbReference type="GO" id="GO:0046872">
    <property type="term" value="F:metal ion binding"/>
    <property type="evidence" value="ECO:0007669"/>
    <property type="project" value="UniProtKB-KW"/>
</dbReference>
<dbReference type="STRING" id="745820.SAMN04488053_101906"/>
<dbReference type="PANTHER" id="PTHR11601">
    <property type="entry name" value="CYSTEINE DESULFURYLASE FAMILY MEMBER"/>
    <property type="match status" value="1"/>
</dbReference>
<dbReference type="Proteomes" id="UP000198778">
    <property type="component" value="Unassembled WGS sequence"/>
</dbReference>
<accession>A0A1H0BJY3</accession>
<dbReference type="RefSeq" id="WP_090840958.1">
    <property type="nucleotide sequence ID" value="NZ_FNIL01000001.1"/>
</dbReference>
<keyword evidence="4" id="KW-0808">Transferase</keyword>
<dbReference type="Pfam" id="PF00266">
    <property type="entry name" value="Aminotran_5"/>
    <property type="match status" value="1"/>
</dbReference>
<reference evidence="13" key="1">
    <citation type="submission" date="2016-10" db="EMBL/GenBank/DDBJ databases">
        <authorList>
            <person name="Varghese N."/>
            <person name="Submissions S."/>
        </authorList>
    </citation>
    <scope>NUCLEOTIDE SEQUENCE [LARGE SCALE GENOMIC DNA]</scope>
    <source>
        <strain evidence="13">CGMCC 1.10369</strain>
    </source>
</reference>
<evidence type="ECO:0000256" key="10">
    <source>
        <dbReference type="RuleBase" id="RU004504"/>
    </source>
</evidence>
<evidence type="ECO:0000256" key="6">
    <source>
        <dbReference type="ARBA" id="ARBA00022898"/>
    </source>
</evidence>
<dbReference type="Gene3D" id="3.90.1150.10">
    <property type="entry name" value="Aspartate Aminotransferase, domain 1"/>
    <property type="match status" value="1"/>
</dbReference>
<keyword evidence="5" id="KW-0479">Metal-binding</keyword>
<evidence type="ECO:0000256" key="9">
    <source>
        <dbReference type="ARBA" id="ARBA00050776"/>
    </source>
</evidence>
<evidence type="ECO:0000256" key="3">
    <source>
        <dbReference type="ARBA" id="ARBA00012239"/>
    </source>
</evidence>
<dbReference type="InterPro" id="IPR000192">
    <property type="entry name" value="Aminotrans_V_dom"/>
</dbReference>
<evidence type="ECO:0000256" key="2">
    <source>
        <dbReference type="ARBA" id="ARBA00006490"/>
    </source>
</evidence>
<dbReference type="FunFam" id="3.40.640.10:FF:000084">
    <property type="entry name" value="IscS-like cysteine desulfurase"/>
    <property type="match status" value="1"/>
</dbReference>
<keyword evidence="13" id="KW-1185">Reference proteome</keyword>
<comment type="cofactor">
    <cofactor evidence="1 10">
        <name>pyridoxal 5'-phosphate</name>
        <dbReference type="ChEBI" id="CHEBI:597326"/>
    </cofactor>
</comment>
<evidence type="ECO:0000256" key="7">
    <source>
        <dbReference type="ARBA" id="ARBA00023004"/>
    </source>
</evidence>
<dbReference type="Gene3D" id="3.40.640.10">
    <property type="entry name" value="Type I PLP-dependent aspartate aminotransferase-like (Major domain)"/>
    <property type="match status" value="1"/>
</dbReference>
<dbReference type="OrthoDB" id="9808002at2"/>
<keyword evidence="6" id="KW-0663">Pyridoxal phosphate</keyword>
<evidence type="ECO:0000256" key="1">
    <source>
        <dbReference type="ARBA" id="ARBA00001933"/>
    </source>
</evidence>
<dbReference type="SUPFAM" id="SSF53383">
    <property type="entry name" value="PLP-dependent transferases"/>
    <property type="match status" value="1"/>
</dbReference>
<evidence type="ECO:0000256" key="8">
    <source>
        <dbReference type="ARBA" id="ARBA00023014"/>
    </source>
</evidence>
<feature type="domain" description="Aminotransferase class V" evidence="11">
    <location>
        <begin position="4"/>
        <end position="365"/>
    </location>
</feature>
<name>A0A1H0BJY3_9BACI</name>
<dbReference type="InterPro" id="IPR016454">
    <property type="entry name" value="Cysteine_dSase"/>
</dbReference>
<dbReference type="Gene3D" id="1.10.260.50">
    <property type="match status" value="1"/>
</dbReference>
<evidence type="ECO:0000256" key="4">
    <source>
        <dbReference type="ARBA" id="ARBA00022679"/>
    </source>
</evidence>
<protein>
    <recommendedName>
        <fullName evidence="3">cysteine desulfurase</fullName>
        <ecNumber evidence="3">2.8.1.7</ecNumber>
    </recommendedName>
</protein>
<dbReference type="InterPro" id="IPR015422">
    <property type="entry name" value="PyrdxlP-dep_Trfase_small"/>
</dbReference>
<dbReference type="EMBL" id="FNIL01000001">
    <property type="protein sequence ID" value="SDN45733.1"/>
    <property type="molecule type" value="Genomic_DNA"/>
</dbReference>
<keyword evidence="8" id="KW-0411">Iron-sulfur</keyword>
<dbReference type="NCBIfam" id="NF002806">
    <property type="entry name" value="PRK02948.1"/>
    <property type="match status" value="1"/>
</dbReference>
<evidence type="ECO:0000256" key="5">
    <source>
        <dbReference type="ARBA" id="ARBA00022723"/>
    </source>
</evidence>
<sequence>MERIYLDHAATSPVHPHAAEAMIPYLTDFFGNPSSIHHFGRQARAGLDEAREKIAAFIGASYNEIVFTGGGTEADNLAIIGYARANRQKGNHIITASTEHHGVLNACKLLETEGFEVTYLPVDEYGRISLKGLEAELKDNTILVSIMTANNETGILQPIKEIGALLKSHSAVFHTDAVQALGKHLINVEEMHIDMLAASAHKFNGPNGVGFLYVKQGIELSPILFGGEQERKRRAGTENTAGVIGMYRALEISLEHREARNEDYLSFRNLLLEKLFEADVKYVINGDAPYMLPNVLNLSFPGANVEQLLMNLDLEGIAVSSGSACTAGSVEPSHVLLSMHGENERSKSAVRFSFGYGNTSGQVEKTAQVLNKVLKRMKI</sequence>
<evidence type="ECO:0000259" key="11">
    <source>
        <dbReference type="Pfam" id="PF00266"/>
    </source>
</evidence>
<evidence type="ECO:0000313" key="12">
    <source>
        <dbReference type="EMBL" id="SDN45733.1"/>
    </source>
</evidence>
<dbReference type="InterPro" id="IPR020578">
    <property type="entry name" value="Aminotrans_V_PyrdxlP_BS"/>
</dbReference>
<evidence type="ECO:0000313" key="13">
    <source>
        <dbReference type="Proteomes" id="UP000198778"/>
    </source>
</evidence>
<comment type="similarity">
    <text evidence="2">Belongs to the class-V pyridoxal-phosphate-dependent aminotransferase family. NifS/IscS subfamily.</text>
</comment>
<comment type="catalytic activity">
    <reaction evidence="9">
        <text>(sulfur carrier)-H + L-cysteine = (sulfur carrier)-SH + L-alanine</text>
        <dbReference type="Rhea" id="RHEA:43892"/>
        <dbReference type="Rhea" id="RHEA-COMP:14737"/>
        <dbReference type="Rhea" id="RHEA-COMP:14739"/>
        <dbReference type="ChEBI" id="CHEBI:29917"/>
        <dbReference type="ChEBI" id="CHEBI:35235"/>
        <dbReference type="ChEBI" id="CHEBI:57972"/>
        <dbReference type="ChEBI" id="CHEBI:64428"/>
        <dbReference type="EC" id="2.8.1.7"/>
    </reaction>
</comment>
<organism evidence="12 13">
    <name type="scientific">Alkalicoccus daliensis</name>
    <dbReference type="NCBI Taxonomy" id="745820"/>
    <lineage>
        <taxon>Bacteria</taxon>
        <taxon>Bacillati</taxon>
        <taxon>Bacillota</taxon>
        <taxon>Bacilli</taxon>
        <taxon>Bacillales</taxon>
        <taxon>Bacillaceae</taxon>
        <taxon>Alkalicoccus</taxon>
    </lineage>
</organism>